<protein>
    <submittedName>
        <fullName evidence="4">Two component transcriptional regulator, LytTR family</fullName>
    </submittedName>
</protein>
<evidence type="ECO:0000259" key="2">
    <source>
        <dbReference type="PROSITE" id="PS50110"/>
    </source>
</evidence>
<dbReference type="SMART" id="SM00448">
    <property type="entry name" value="REC"/>
    <property type="match status" value="1"/>
</dbReference>
<dbReference type="InterPro" id="IPR046947">
    <property type="entry name" value="LytR-like"/>
</dbReference>
<dbReference type="PANTHER" id="PTHR37299">
    <property type="entry name" value="TRANSCRIPTIONAL REGULATOR-RELATED"/>
    <property type="match status" value="1"/>
</dbReference>
<name>A0A1H7S2I6_9BACT</name>
<proteinExistence type="predicted"/>
<dbReference type="PANTHER" id="PTHR37299:SF1">
    <property type="entry name" value="STAGE 0 SPORULATION PROTEIN A HOMOLOG"/>
    <property type="match status" value="1"/>
</dbReference>
<accession>A0A1H7S2I6</accession>
<dbReference type="EMBL" id="FOBB01000002">
    <property type="protein sequence ID" value="SEL66568.1"/>
    <property type="molecule type" value="Genomic_DNA"/>
</dbReference>
<dbReference type="STRING" id="573321.SAMN04488505_102798"/>
<keyword evidence="1" id="KW-0597">Phosphoprotein</keyword>
<dbReference type="OrthoDB" id="9787344at2"/>
<dbReference type="InterPro" id="IPR001789">
    <property type="entry name" value="Sig_transdc_resp-reg_receiver"/>
</dbReference>
<sequence length="234" mass="26654">MMQCLAIDDEKLVLELLEDNIRQVPFLQLVKACRNALEATTILQSTPIDLLFLDIQMPGLSGLQLLQSLPHPPMTILITAYEQYALESYNLDVVDYLLKPVSFERFIKACNKAHERFLRQPYTPAATEPAPDHFFVNVEYTLVKVLIADILYVEGLKDYIKIHVASSKKPVITRMSMKAIEEKLPPAQFIRTHKSFIIAAPKITAIKRDLVCIGELELPLSEFYKGNLDKVINR</sequence>
<organism evidence="4 5">
    <name type="scientific">Chitinophaga rupis</name>
    <dbReference type="NCBI Taxonomy" id="573321"/>
    <lineage>
        <taxon>Bacteria</taxon>
        <taxon>Pseudomonadati</taxon>
        <taxon>Bacteroidota</taxon>
        <taxon>Chitinophagia</taxon>
        <taxon>Chitinophagales</taxon>
        <taxon>Chitinophagaceae</taxon>
        <taxon>Chitinophaga</taxon>
    </lineage>
</organism>
<dbReference type="InterPro" id="IPR011006">
    <property type="entry name" value="CheY-like_superfamily"/>
</dbReference>
<dbReference type="RefSeq" id="WP_089910708.1">
    <property type="nucleotide sequence ID" value="NZ_FOBB01000002.1"/>
</dbReference>
<evidence type="ECO:0000313" key="4">
    <source>
        <dbReference type="EMBL" id="SEL66568.1"/>
    </source>
</evidence>
<gene>
    <name evidence="4" type="ORF">SAMN04488505_102798</name>
</gene>
<feature type="domain" description="HTH LytTR-type" evidence="3">
    <location>
        <begin position="134"/>
        <end position="209"/>
    </location>
</feature>
<dbReference type="SUPFAM" id="SSF52172">
    <property type="entry name" value="CheY-like"/>
    <property type="match status" value="1"/>
</dbReference>
<keyword evidence="5" id="KW-1185">Reference proteome</keyword>
<dbReference type="Pfam" id="PF04397">
    <property type="entry name" value="LytTR"/>
    <property type="match status" value="1"/>
</dbReference>
<dbReference type="PROSITE" id="PS50110">
    <property type="entry name" value="RESPONSE_REGULATORY"/>
    <property type="match status" value="1"/>
</dbReference>
<evidence type="ECO:0000256" key="1">
    <source>
        <dbReference type="PROSITE-ProRule" id="PRU00169"/>
    </source>
</evidence>
<dbReference type="Proteomes" id="UP000198984">
    <property type="component" value="Unassembled WGS sequence"/>
</dbReference>
<evidence type="ECO:0000313" key="5">
    <source>
        <dbReference type="Proteomes" id="UP000198984"/>
    </source>
</evidence>
<dbReference type="GO" id="GO:0000156">
    <property type="term" value="F:phosphorelay response regulator activity"/>
    <property type="evidence" value="ECO:0007669"/>
    <property type="project" value="InterPro"/>
</dbReference>
<feature type="modified residue" description="4-aspartylphosphate" evidence="1">
    <location>
        <position position="54"/>
    </location>
</feature>
<dbReference type="GO" id="GO:0003677">
    <property type="term" value="F:DNA binding"/>
    <property type="evidence" value="ECO:0007669"/>
    <property type="project" value="InterPro"/>
</dbReference>
<dbReference type="Gene3D" id="3.40.50.2300">
    <property type="match status" value="1"/>
</dbReference>
<dbReference type="InterPro" id="IPR007492">
    <property type="entry name" value="LytTR_DNA-bd_dom"/>
</dbReference>
<dbReference type="AlphaFoldDB" id="A0A1H7S2I6"/>
<dbReference type="PROSITE" id="PS50930">
    <property type="entry name" value="HTH_LYTTR"/>
    <property type="match status" value="1"/>
</dbReference>
<dbReference type="SMART" id="SM00850">
    <property type="entry name" value="LytTR"/>
    <property type="match status" value="1"/>
</dbReference>
<dbReference type="Gene3D" id="2.40.50.1020">
    <property type="entry name" value="LytTr DNA-binding domain"/>
    <property type="match status" value="1"/>
</dbReference>
<dbReference type="Pfam" id="PF00072">
    <property type="entry name" value="Response_reg"/>
    <property type="match status" value="1"/>
</dbReference>
<reference evidence="4 5" key="1">
    <citation type="submission" date="2016-10" db="EMBL/GenBank/DDBJ databases">
        <authorList>
            <person name="de Groot N.N."/>
        </authorList>
    </citation>
    <scope>NUCLEOTIDE SEQUENCE [LARGE SCALE GENOMIC DNA]</scope>
    <source>
        <strain evidence="4 5">DSM 21039</strain>
    </source>
</reference>
<feature type="domain" description="Response regulatory" evidence="2">
    <location>
        <begin position="3"/>
        <end position="114"/>
    </location>
</feature>
<evidence type="ECO:0000259" key="3">
    <source>
        <dbReference type="PROSITE" id="PS50930"/>
    </source>
</evidence>